<dbReference type="EMBL" id="AORC01000002">
    <property type="protein sequence ID" value="EYT50971.1"/>
    <property type="molecule type" value="Genomic_DNA"/>
</dbReference>
<sequence length="295" mass="31054">MSVSLALLLTAGVLIACGVYLVLERTLTRIILGFLLLSNGVNLLFVVAAGPPGKPPFEGTADPSEMSDPLPFAMVLTAIVISMGVTAFGMALAYRAWQLFGHDEVPDDVEDRRVLRRSRRRAGEEKLPWAQALTEESRRGALMHSQGFAPAEEDDSLGSDLTSAEDVPQDHTEADEGEARPARPERAARADAGKRTGRAPGSEPGPGAERPPESRAASHQSSAVTDADEAPYAHAGLETPRDHPADDDHLPPASGGVTTIPGTGPVTDADASPGGGHDQYDAGHHDGRDDGKEKP</sequence>
<dbReference type="GO" id="GO:0005886">
    <property type="term" value="C:plasma membrane"/>
    <property type="evidence" value="ECO:0007669"/>
    <property type="project" value="UniProtKB-SubCell"/>
</dbReference>
<evidence type="ECO:0000256" key="5">
    <source>
        <dbReference type="ARBA" id="ARBA00022989"/>
    </source>
</evidence>
<dbReference type="STRING" id="1249481.D641_0100375"/>
<feature type="compositionally biased region" description="Low complexity" evidence="7">
    <location>
        <begin position="251"/>
        <end position="267"/>
    </location>
</feature>
<dbReference type="NCBIfam" id="NF005929">
    <property type="entry name" value="PRK07946.1"/>
    <property type="match status" value="1"/>
</dbReference>
<comment type="subcellular location">
    <subcellularLocation>
        <location evidence="1">Cell membrane</location>
        <topology evidence="1">Multi-pass membrane protein</topology>
    </subcellularLocation>
</comment>
<keyword evidence="10" id="KW-1185">Reference proteome</keyword>
<evidence type="ECO:0000256" key="8">
    <source>
        <dbReference type="SAM" id="Phobius"/>
    </source>
</evidence>
<feature type="compositionally biased region" description="Basic and acidic residues" evidence="7">
    <location>
        <begin position="168"/>
        <end position="194"/>
    </location>
</feature>
<comment type="caution">
    <text evidence="9">The sequence shown here is derived from an EMBL/GenBank/DDBJ whole genome shotgun (WGS) entry which is preliminary data.</text>
</comment>
<organism evidence="9 10">
    <name type="scientific">Brachybacterium muris UCD-AY4</name>
    <dbReference type="NCBI Taxonomy" id="1249481"/>
    <lineage>
        <taxon>Bacteria</taxon>
        <taxon>Bacillati</taxon>
        <taxon>Actinomycetota</taxon>
        <taxon>Actinomycetes</taxon>
        <taxon>Micrococcales</taxon>
        <taxon>Dermabacteraceae</taxon>
        <taxon>Brachybacterium</taxon>
    </lineage>
</organism>
<comment type="similarity">
    <text evidence="2">Belongs to the CPA3 antiporters (TC 2.A.63) subunit C family.</text>
</comment>
<evidence type="ECO:0000256" key="7">
    <source>
        <dbReference type="SAM" id="MobiDB-lite"/>
    </source>
</evidence>
<evidence type="ECO:0000256" key="3">
    <source>
        <dbReference type="ARBA" id="ARBA00022475"/>
    </source>
</evidence>
<evidence type="ECO:0000256" key="1">
    <source>
        <dbReference type="ARBA" id="ARBA00004651"/>
    </source>
</evidence>
<feature type="region of interest" description="Disordered" evidence="7">
    <location>
        <begin position="150"/>
        <end position="295"/>
    </location>
</feature>
<evidence type="ECO:0000313" key="9">
    <source>
        <dbReference type="EMBL" id="EYT50971.1"/>
    </source>
</evidence>
<dbReference type="Pfam" id="PF00420">
    <property type="entry name" value="Oxidored_q2"/>
    <property type="match status" value="1"/>
</dbReference>
<feature type="transmembrane region" description="Helical" evidence="8">
    <location>
        <begin position="6"/>
        <end position="23"/>
    </location>
</feature>
<evidence type="ECO:0000256" key="6">
    <source>
        <dbReference type="ARBA" id="ARBA00023136"/>
    </source>
</evidence>
<feature type="compositionally biased region" description="Basic and acidic residues" evidence="7">
    <location>
        <begin position="239"/>
        <end position="250"/>
    </location>
</feature>
<proteinExistence type="inferred from homology"/>
<keyword evidence="3" id="KW-1003">Cell membrane</keyword>
<protein>
    <submittedName>
        <fullName evidence="9">Sodium:proton antiporter</fullName>
    </submittedName>
</protein>
<dbReference type="AlphaFoldDB" id="A0A022L142"/>
<evidence type="ECO:0000256" key="2">
    <source>
        <dbReference type="ARBA" id="ARBA00010388"/>
    </source>
</evidence>
<keyword evidence="4 8" id="KW-0812">Transmembrane</keyword>
<dbReference type="PANTHER" id="PTHR34583">
    <property type="entry name" value="ANTIPORTER SUBUNIT MNHC2-RELATED"/>
    <property type="match status" value="1"/>
</dbReference>
<name>A0A022L142_9MICO</name>
<evidence type="ECO:0000313" key="10">
    <source>
        <dbReference type="Proteomes" id="UP000019754"/>
    </source>
</evidence>
<dbReference type="InterPro" id="IPR050601">
    <property type="entry name" value="CPA3_antiporter_subunitC"/>
</dbReference>
<feature type="compositionally biased region" description="Basic and acidic residues" evidence="7">
    <location>
        <begin position="278"/>
        <end position="295"/>
    </location>
</feature>
<dbReference type="PANTHER" id="PTHR34583:SF2">
    <property type="entry name" value="ANTIPORTER SUBUNIT MNHC2-RELATED"/>
    <property type="match status" value="1"/>
</dbReference>
<dbReference type="Proteomes" id="UP000019754">
    <property type="component" value="Unassembled WGS sequence"/>
</dbReference>
<dbReference type="RefSeq" id="WP_017824392.1">
    <property type="nucleotide sequence ID" value="NZ_KB403091.1"/>
</dbReference>
<accession>A0A022L142</accession>
<feature type="transmembrane region" description="Helical" evidence="8">
    <location>
        <begin position="70"/>
        <end position="94"/>
    </location>
</feature>
<gene>
    <name evidence="9" type="ORF">D641_0100375</name>
</gene>
<keyword evidence="6 8" id="KW-0472">Membrane</keyword>
<reference evidence="9 10" key="1">
    <citation type="journal article" date="2013" name="Genome Announc.">
        <title>Draft genome sequence of an Actinobacterium, Brachybacterium muris strain UCD-AY4.</title>
        <authorList>
            <person name="Lo J.R."/>
            <person name="Lang J.M."/>
            <person name="Darling A.E."/>
            <person name="Eisen J.A."/>
            <person name="Coil D.A."/>
        </authorList>
    </citation>
    <scope>NUCLEOTIDE SEQUENCE [LARGE SCALE GENOMIC DNA]</scope>
    <source>
        <strain evidence="9 10">UCD-AY4</strain>
    </source>
</reference>
<dbReference type="HOGENOM" id="CLU_082058_0_0_11"/>
<feature type="transmembrane region" description="Helical" evidence="8">
    <location>
        <begin position="30"/>
        <end position="50"/>
    </location>
</feature>
<evidence type="ECO:0000256" key="4">
    <source>
        <dbReference type="ARBA" id="ARBA00022692"/>
    </source>
</evidence>
<dbReference type="InterPro" id="IPR039428">
    <property type="entry name" value="NUOK/Mnh_C1-like"/>
</dbReference>
<keyword evidence="5 8" id="KW-1133">Transmembrane helix</keyword>
<dbReference type="Gene3D" id="1.10.287.3510">
    <property type="match status" value="1"/>
</dbReference>